<name>A0ABS8HAV8_9SPHN</name>
<dbReference type="InterPro" id="IPR020449">
    <property type="entry name" value="Tscrpt_reg_AraC-type_HTH"/>
</dbReference>
<dbReference type="SUPFAM" id="SSF46689">
    <property type="entry name" value="Homeodomain-like"/>
    <property type="match status" value="1"/>
</dbReference>
<protein>
    <submittedName>
        <fullName evidence="5">Helix-turn-helix domain-containing protein</fullName>
    </submittedName>
</protein>
<dbReference type="InterPro" id="IPR018060">
    <property type="entry name" value="HTH_AraC"/>
</dbReference>
<reference evidence="5 6" key="1">
    <citation type="submission" date="2021-10" db="EMBL/GenBank/DDBJ databases">
        <title>The diversity and Nitrogen Metabolism of Culturable Nitrate-Utilizing Bacteria Within the Oxygen Minimum Zone of the Changjiang (Yangtze River)Estuary.</title>
        <authorList>
            <person name="Zhang D."/>
            <person name="Zheng J."/>
            <person name="Liu S."/>
            <person name="He W."/>
        </authorList>
    </citation>
    <scope>NUCLEOTIDE SEQUENCE [LARGE SCALE GENOMIC DNA]</scope>
    <source>
        <strain evidence="5 6">FXH275-2</strain>
    </source>
</reference>
<dbReference type="PROSITE" id="PS00041">
    <property type="entry name" value="HTH_ARAC_FAMILY_1"/>
    <property type="match status" value="1"/>
</dbReference>
<organism evidence="5 6">
    <name type="scientific">Sphingobium soli</name>
    <dbReference type="NCBI Taxonomy" id="1591116"/>
    <lineage>
        <taxon>Bacteria</taxon>
        <taxon>Pseudomonadati</taxon>
        <taxon>Pseudomonadota</taxon>
        <taxon>Alphaproteobacteria</taxon>
        <taxon>Sphingomonadales</taxon>
        <taxon>Sphingomonadaceae</taxon>
        <taxon>Sphingobium</taxon>
    </lineage>
</organism>
<dbReference type="SMART" id="SM00342">
    <property type="entry name" value="HTH_ARAC"/>
    <property type="match status" value="1"/>
</dbReference>
<dbReference type="PANTHER" id="PTHR46796">
    <property type="entry name" value="HTH-TYPE TRANSCRIPTIONAL ACTIVATOR RHAS-RELATED"/>
    <property type="match status" value="1"/>
</dbReference>
<dbReference type="EMBL" id="JAJGNP010000016">
    <property type="protein sequence ID" value="MCC4234213.1"/>
    <property type="molecule type" value="Genomic_DNA"/>
</dbReference>
<evidence type="ECO:0000256" key="2">
    <source>
        <dbReference type="ARBA" id="ARBA00023125"/>
    </source>
</evidence>
<dbReference type="Gene3D" id="1.10.10.60">
    <property type="entry name" value="Homeodomain-like"/>
    <property type="match status" value="1"/>
</dbReference>
<dbReference type="InterPro" id="IPR018062">
    <property type="entry name" value="HTH_AraC-typ_CS"/>
</dbReference>
<keyword evidence="6" id="KW-1185">Reference proteome</keyword>
<keyword evidence="1" id="KW-0805">Transcription regulation</keyword>
<gene>
    <name evidence="5" type="ORF">LL253_16165</name>
</gene>
<evidence type="ECO:0000313" key="6">
    <source>
        <dbReference type="Proteomes" id="UP001198830"/>
    </source>
</evidence>
<evidence type="ECO:0000256" key="1">
    <source>
        <dbReference type="ARBA" id="ARBA00023015"/>
    </source>
</evidence>
<dbReference type="RefSeq" id="WP_228227822.1">
    <property type="nucleotide sequence ID" value="NZ_JAJGNP010000016.1"/>
</dbReference>
<keyword evidence="3" id="KW-0804">Transcription</keyword>
<comment type="caution">
    <text evidence="5">The sequence shown here is derived from an EMBL/GenBank/DDBJ whole genome shotgun (WGS) entry which is preliminary data.</text>
</comment>
<dbReference type="PANTHER" id="PTHR46796:SF6">
    <property type="entry name" value="ARAC SUBFAMILY"/>
    <property type="match status" value="1"/>
</dbReference>
<evidence type="ECO:0000313" key="5">
    <source>
        <dbReference type="EMBL" id="MCC4234213.1"/>
    </source>
</evidence>
<dbReference type="Pfam" id="PF12833">
    <property type="entry name" value="HTH_18"/>
    <property type="match status" value="1"/>
</dbReference>
<dbReference type="PRINTS" id="PR00032">
    <property type="entry name" value="HTHARAC"/>
</dbReference>
<dbReference type="PROSITE" id="PS01124">
    <property type="entry name" value="HTH_ARAC_FAMILY_2"/>
    <property type="match status" value="1"/>
</dbReference>
<dbReference type="Proteomes" id="UP001198830">
    <property type="component" value="Unassembled WGS sequence"/>
</dbReference>
<evidence type="ECO:0000259" key="4">
    <source>
        <dbReference type="PROSITE" id="PS01124"/>
    </source>
</evidence>
<feature type="domain" description="HTH araC/xylS-type" evidence="4">
    <location>
        <begin position="201"/>
        <end position="301"/>
    </location>
</feature>
<accession>A0ABS8HAV8</accession>
<dbReference type="Pfam" id="PF14525">
    <property type="entry name" value="AraC_binding_2"/>
    <property type="match status" value="1"/>
</dbReference>
<dbReference type="InterPro" id="IPR050204">
    <property type="entry name" value="AraC_XylS_family_regulators"/>
</dbReference>
<dbReference type="InterPro" id="IPR009057">
    <property type="entry name" value="Homeodomain-like_sf"/>
</dbReference>
<sequence length="330" mass="35571">MTGPEALAAFRQSVQDVFTLTCLGDERQYRLNLSAWHLGTIMVGRFQSSALAFDRDAALVATSGLDHLLVQLYVEGGFAGVAADHSVVVTAGDVVIFDLAQGLKTRATDFTNISVLIPRSFLAHHCDDASRLHGHVLPANGAIAAMLGSYMRALVDRLPTLTPGDAQVAARSTVALVTTMLADQGGGGFAPTAPAPLSPFRKVAQEIDRRLREPSLDAASLAQSLGMSRATLYRTFQPVGGIADYVRRRRLAVAAIILSSPANQRRKIGEIARDCGFASESAFSRAFRSAFGIAPGQARQRGADFWSQPHLLAQDNRSLDFARWMRMLHP</sequence>
<keyword evidence="2" id="KW-0238">DNA-binding</keyword>
<dbReference type="InterPro" id="IPR035418">
    <property type="entry name" value="AraC-bd_2"/>
</dbReference>
<proteinExistence type="predicted"/>
<evidence type="ECO:0000256" key="3">
    <source>
        <dbReference type="ARBA" id="ARBA00023163"/>
    </source>
</evidence>